<keyword evidence="1 2" id="KW-0238">DNA-binding</keyword>
<organism evidence="4 5">
    <name type="scientific">Leucobacter allii</name>
    <dbReference type="NCBI Taxonomy" id="2932247"/>
    <lineage>
        <taxon>Bacteria</taxon>
        <taxon>Bacillati</taxon>
        <taxon>Actinomycetota</taxon>
        <taxon>Actinomycetes</taxon>
        <taxon>Micrococcales</taxon>
        <taxon>Microbacteriaceae</taxon>
        <taxon>Leucobacter</taxon>
    </lineage>
</organism>
<dbReference type="Pfam" id="PF17926">
    <property type="entry name" value="TetR_C_21"/>
    <property type="match status" value="1"/>
</dbReference>
<evidence type="ECO:0000256" key="1">
    <source>
        <dbReference type="ARBA" id="ARBA00023125"/>
    </source>
</evidence>
<dbReference type="Proteomes" id="UP000831786">
    <property type="component" value="Chromosome"/>
</dbReference>
<dbReference type="EMBL" id="CP095045">
    <property type="protein sequence ID" value="UOQ57747.1"/>
    <property type="molecule type" value="Genomic_DNA"/>
</dbReference>
<evidence type="ECO:0000313" key="5">
    <source>
        <dbReference type="Proteomes" id="UP000831786"/>
    </source>
</evidence>
<dbReference type="PANTHER" id="PTHR30328">
    <property type="entry name" value="TRANSCRIPTIONAL REPRESSOR"/>
    <property type="match status" value="1"/>
</dbReference>
<dbReference type="InterPro" id="IPR001647">
    <property type="entry name" value="HTH_TetR"/>
</dbReference>
<dbReference type="Pfam" id="PF00440">
    <property type="entry name" value="TetR_N"/>
    <property type="match status" value="1"/>
</dbReference>
<dbReference type="PRINTS" id="PR00455">
    <property type="entry name" value="HTHTETR"/>
</dbReference>
<reference evidence="4 5" key="1">
    <citation type="submission" date="2022-04" db="EMBL/GenBank/DDBJ databases">
        <title>Leucobacter sp. isolated from rhizosphere of garlic.</title>
        <authorList>
            <person name="Won M."/>
            <person name="Lee C.-M."/>
            <person name="Woen H.-Y."/>
            <person name="Kwon S.-W."/>
        </authorList>
    </citation>
    <scope>NUCLEOTIDE SEQUENCE [LARGE SCALE GENOMIC DNA]</scope>
    <source>
        <strain evidence="4 5">H21R-40</strain>
    </source>
</reference>
<gene>
    <name evidence="4" type="ORF">MUN78_02565</name>
</gene>
<feature type="DNA-binding region" description="H-T-H motif" evidence="2">
    <location>
        <begin position="28"/>
        <end position="47"/>
    </location>
</feature>
<dbReference type="InterPro" id="IPR009057">
    <property type="entry name" value="Homeodomain-like_sf"/>
</dbReference>
<evidence type="ECO:0000256" key="2">
    <source>
        <dbReference type="PROSITE-ProRule" id="PRU00335"/>
    </source>
</evidence>
<dbReference type="PANTHER" id="PTHR30328:SF54">
    <property type="entry name" value="HTH-TYPE TRANSCRIPTIONAL REPRESSOR SCO4008"/>
    <property type="match status" value="1"/>
</dbReference>
<feature type="domain" description="HTH tetR-type" evidence="3">
    <location>
        <begin position="5"/>
        <end position="65"/>
    </location>
</feature>
<dbReference type="Gene3D" id="1.10.357.10">
    <property type="entry name" value="Tetracycline Repressor, domain 2"/>
    <property type="match status" value="1"/>
</dbReference>
<dbReference type="PROSITE" id="PS50977">
    <property type="entry name" value="HTH_TETR_2"/>
    <property type="match status" value="1"/>
</dbReference>
<proteinExistence type="predicted"/>
<dbReference type="SUPFAM" id="SSF46689">
    <property type="entry name" value="Homeodomain-like"/>
    <property type="match status" value="1"/>
</dbReference>
<dbReference type="InterPro" id="IPR041467">
    <property type="entry name" value="Sco4008_C"/>
</dbReference>
<keyword evidence="5" id="KW-1185">Reference proteome</keyword>
<dbReference type="InterPro" id="IPR050109">
    <property type="entry name" value="HTH-type_TetR-like_transc_reg"/>
</dbReference>
<dbReference type="InterPro" id="IPR036271">
    <property type="entry name" value="Tet_transcr_reg_TetR-rel_C_sf"/>
</dbReference>
<name>A0ABY4FNA7_9MICO</name>
<sequence>MRDAEATRSRILAAAIEEFAEHGFAGGRVDRIARSAGSNVRMIYAYFGGKSGVFDAALETALRTLAMDAPPDPEDLAGWAGRVFDHHQERPDILRLSMWARLERPSALSEPLDVYSLKLEAVRGASPSALTPVDVLIFIYAIAQAWQLSPTGLTAFDGANDGPGRTVAHRRAVVSAVEGMLRNA</sequence>
<evidence type="ECO:0000313" key="4">
    <source>
        <dbReference type="EMBL" id="UOQ57747.1"/>
    </source>
</evidence>
<dbReference type="SUPFAM" id="SSF48498">
    <property type="entry name" value="Tetracyclin repressor-like, C-terminal domain"/>
    <property type="match status" value="1"/>
</dbReference>
<protein>
    <submittedName>
        <fullName evidence="4">TetR family transcriptional regulator</fullName>
    </submittedName>
</protein>
<accession>A0ABY4FNA7</accession>
<evidence type="ECO:0000259" key="3">
    <source>
        <dbReference type="PROSITE" id="PS50977"/>
    </source>
</evidence>
<dbReference type="RefSeq" id="WP_244728604.1">
    <property type="nucleotide sequence ID" value="NZ_CP095045.1"/>
</dbReference>